<comment type="caution">
    <text evidence="1">The sequence shown here is derived from an EMBL/GenBank/DDBJ whole genome shotgun (WGS) entry which is preliminary data.</text>
</comment>
<protein>
    <submittedName>
        <fullName evidence="1">Uncharacterized protein</fullName>
    </submittedName>
</protein>
<evidence type="ECO:0000313" key="2">
    <source>
        <dbReference type="Proteomes" id="UP001162060"/>
    </source>
</evidence>
<evidence type="ECO:0000313" key="1">
    <source>
        <dbReference type="EMBL" id="CAK7925224.1"/>
    </source>
</evidence>
<sequence length="110" mass="11072">MAKYVDVSIALGFINAGAVRDVGAVLAIGGGIRIADIDDAIDVSNISKFGCVAPGVGDIVAASDFDAILVANVTVAHTVVAVSVAVPLVSCNASSHNAMLLASRNVFFMP</sequence>
<reference evidence="1" key="1">
    <citation type="submission" date="2024-01" db="EMBL/GenBank/DDBJ databases">
        <authorList>
            <person name="Webb A."/>
        </authorList>
    </citation>
    <scope>NUCLEOTIDE SEQUENCE</scope>
    <source>
        <strain evidence="1">Pm1</strain>
    </source>
</reference>
<proteinExistence type="predicted"/>
<dbReference type="AlphaFoldDB" id="A0AAV1TS52"/>
<accession>A0AAV1TS52</accession>
<name>A0AAV1TS52_9STRA</name>
<organism evidence="1 2">
    <name type="scientific">Peronospora matthiolae</name>
    <dbReference type="NCBI Taxonomy" id="2874970"/>
    <lineage>
        <taxon>Eukaryota</taxon>
        <taxon>Sar</taxon>
        <taxon>Stramenopiles</taxon>
        <taxon>Oomycota</taxon>
        <taxon>Peronosporomycetes</taxon>
        <taxon>Peronosporales</taxon>
        <taxon>Peronosporaceae</taxon>
        <taxon>Peronospora</taxon>
    </lineage>
</organism>
<dbReference type="Proteomes" id="UP001162060">
    <property type="component" value="Unassembled WGS sequence"/>
</dbReference>
<dbReference type="EMBL" id="CAKLBY020000086">
    <property type="protein sequence ID" value="CAK7925224.1"/>
    <property type="molecule type" value="Genomic_DNA"/>
</dbReference>
<gene>
    <name evidence="1" type="ORF">PM001_LOCUS10374</name>
</gene>